<reference evidence="1" key="1">
    <citation type="submission" date="2023-07" db="EMBL/GenBank/DDBJ databases">
        <title>Sorghum-associated microbial communities from plants grown in Nebraska, USA.</title>
        <authorList>
            <person name="Schachtman D."/>
        </authorList>
    </citation>
    <scope>NUCLEOTIDE SEQUENCE</scope>
    <source>
        <strain evidence="1">BE261</strain>
    </source>
</reference>
<comment type="caution">
    <text evidence="1">The sequence shown here is derived from an EMBL/GenBank/DDBJ whole genome shotgun (WGS) entry which is preliminary data.</text>
</comment>
<accession>A0AAW8N7X7</accession>
<proteinExistence type="predicted"/>
<dbReference type="GeneID" id="97422712"/>
<dbReference type="RefSeq" id="WP_310112114.1">
    <property type="nucleotide sequence ID" value="NZ_JAVDTN010000007.1"/>
</dbReference>
<protein>
    <submittedName>
        <fullName evidence="1">Uncharacterized protein</fullName>
    </submittedName>
</protein>
<organism evidence="1 2">
    <name type="scientific">Pseudarthrobacter oxydans</name>
    <name type="common">Arthrobacter oxydans</name>
    <dbReference type="NCBI Taxonomy" id="1671"/>
    <lineage>
        <taxon>Bacteria</taxon>
        <taxon>Bacillati</taxon>
        <taxon>Actinomycetota</taxon>
        <taxon>Actinomycetes</taxon>
        <taxon>Micrococcales</taxon>
        <taxon>Micrococcaceae</taxon>
        <taxon>Pseudarthrobacter</taxon>
    </lineage>
</organism>
<sequence>MSLLLLPWLLSDQVHVSMIVFIIVYGLDWVATFPPTATLCRSILGHMLLTHWVMDQRAYP</sequence>
<evidence type="ECO:0000313" key="2">
    <source>
        <dbReference type="Proteomes" id="UP001262032"/>
    </source>
</evidence>
<evidence type="ECO:0000313" key="1">
    <source>
        <dbReference type="EMBL" id="MDR7163768.1"/>
    </source>
</evidence>
<dbReference type="Proteomes" id="UP001262032">
    <property type="component" value="Unassembled WGS sequence"/>
</dbReference>
<gene>
    <name evidence="1" type="ORF">J2X12_001783</name>
</gene>
<name>A0AAW8N7X7_PSEOX</name>
<dbReference type="AlphaFoldDB" id="A0AAW8N7X7"/>
<dbReference type="EMBL" id="JAVDWN010000005">
    <property type="protein sequence ID" value="MDR7163768.1"/>
    <property type="molecule type" value="Genomic_DNA"/>
</dbReference>